<gene>
    <name evidence="1" type="ORF">D3093_33955</name>
</gene>
<proteinExistence type="predicted"/>
<evidence type="ECO:0000313" key="2">
    <source>
        <dbReference type="Proteomes" id="UP000298595"/>
    </source>
</evidence>
<dbReference type="KEGG" id="aare:D3093_33955"/>
<dbReference type="AlphaFoldDB" id="A0A4D8PSD5"/>
<dbReference type="Proteomes" id="UP000298595">
    <property type="component" value="Plasmid p5"/>
</dbReference>
<accession>A0A4D8PSD5</accession>
<dbReference type="EMBL" id="CP032326">
    <property type="protein sequence ID" value="QCO00245.1"/>
    <property type="molecule type" value="Genomic_DNA"/>
</dbReference>
<protein>
    <submittedName>
        <fullName evidence="1">Uncharacterized protein</fullName>
    </submittedName>
</protein>
<dbReference type="RefSeq" id="WP_137118954.1">
    <property type="nucleotide sequence ID" value="NZ_CP032326.1"/>
</dbReference>
<reference evidence="1 2" key="1">
    <citation type="submission" date="2018-09" db="EMBL/GenBank/DDBJ databases">
        <title>Whole genome based analysis of evolution and adaptive divergence in Indian and Brazilian strains of Azospirillum brasilense.</title>
        <authorList>
            <person name="Singh C."/>
            <person name="Tripathi A.K."/>
        </authorList>
    </citation>
    <scope>NUCLEOTIDE SEQUENCE [LARGE SCALE GENOMIC DNA]</scope>
    <source>
        <strain evidence="1 2">MTCC4035</strain>
        <plasmid evidence="1 2">p5</plasmid>
    </source>
</reference>
<keyword evidence="1" id="KW-0614">Plasmid</keyword>
<organism evidence="1 2">
    <name type="scientific">Azospirillum argentinense</name>
    <dbReference type="NCBI Taxonomy" id="2970906"/>
    <lineage>
        <taxon>Bacteria</taxon>
        <taxon>Pseudomonadati</taxon>
        <taxon>Pseudomonadota</taxon>
        <taxon>Alphaproteobacteria</taxon>
        <taxon>Rhodospirillales</taxon>
        <taxon>Azospirillaceae</taxon>
        <taxon>Azospirillum</taxon>
    </lineage>
</organism>
<sequence length="179" mass="20090">MSQGHKRGRRPIDDNPHLLKAADMMVGDTSLKPTTAFRRIGVKDSSALRRLQVKWQASGPALLEAAHGRKAELEKARREAALSAAAQGNVVFGIAGLDLGKLSALMQSAREWMESPTFRRHIEEWERIGPALKPFGEAAVRLHEQLEPLLRALEPLARRLEPSMRLALEHQERLNRTDR</sequence>
<geneLocation type="plasmid" evidence="1 2">
    <name>p5</name>
</geneLocation>
<name>A0A4D8PSD5_9PROT</name>
<evidence type="ECO:0000313" key="1">
    <source>
        <dbReference type="EMBL" id="QCO00245.1"/>
    </source>
</evidence>